<evidence type="ECO:0000256" key="3">
    <source>
        <dbReference type="ARBA" id="ARBA00022960"/>
    </source>
</evidence>
<dbReference type="Gene3D" id="1.10.101.10">
    <property type="entry name" value="PGBD-like superfamily/PGBD"/>
    <property type="match status" value="1"/>
</dbReference>
<dbReference type="InterPro" id="IPR036365">
    <property type="entry name" value="PGBD-like_sf"/>
</dbReference>
<evidence type="ECO:0000259" key="8">
    <source>
        <dbReference type="PROSITE" id="PS52029"/>
    </source>
</evidence>
<dbReference type="InterPro" id="IPR005490">
    <property type="entry name" value="LD_TPept_cat_dom"/>
</dbReference>
<dbReference type="CDD" id="cd16913">
    <property type="entry name" value="YkuD_like"/>
    <property type="match status" value="1"/>
</dbReference>
<evidence type="ECO:0000256" key="4">
    <source>
        <dbReference type="ARBA" id="ARBA00022984"/>
    </source>
</evidence>
<comment type="caution">
    <text evidence="9">The sequence shown here is derived from an EMBL/GenBank/DDBJ whole genome shotgun (WGS) entry which is preliminary data.</text>
</comment>
<feature type="domain" description="L,D-TPase catalytic" evidence="8">
    <location>
        <begin position="234"/>
        <end position="344"/>
    </location>
</feature>
<feature type="region of interest" description="Disordered" evidence="7">
    <location>
        <begin position="1"/>
        <end position="145"/>
    </location>
</feature>
<keyword evidence="4 6" id="KW-0573">Peptidoglycan synthesis</keyword>
<dbReference type="GO" id="GO:0071972">
    <property type="term" value="F:peptidoglycan L,D-transpeptidase activity"/>
    <property type="evidence" value="ECO:0007669"/>
    <property type="project" value="TreeGrafter"/>
</dbReference>
<evidence type="ECO:0000256" key="5">
    <source>
        <dbReference type="ARBA" id="ARBA00023316"/>
    </source>
</evidence>
<comment type="pathway">
    <text evidence="1 6">Cell wall biogenesis; peptidoglycan biosynthesis.</text>
</comment>
<dbReference type="InterPro" id="IPR038063">
    <property type="entry name" value="Transpep_catalytic_dom"/>
</dbReference>
<dbReference type="InterPro" id="IPR050979">
    <property type="entry name" value="LD-transpeptidase"/>
</dbReference>
<dbReference type="PROSITE" id="PS52029">
    <property type="entry name" value="LD_TPASE"/>
    <property type="match status" value="1"/>
</dbReference>
<dbReference type="GO" id="GO:0018104">
    <property type="term" value="P:peptidoglycan-protein cross-linking"/>
    <property type="evidence" value="ECO:0007669"/>
    <property type="project" value="TreeGrafter"/>
</dbReference>
<evidence type="ECO:0000256" key="2">
    <source>
        <dbReference type="ARBA" id="ARBA00022679"/>
    </source>
</evidence>
<dbReference type="InterPro" id="IPR002477">
    <property type="entry name" value="Peptidoglycan-bd-like"/>
</dbReference>
<protein>
    <submittedName>
        <fullName evidence="9">L,D-transpeptidase family protein</fullName>
    </submittedName>
</protein>
<gene>
    <name evidence="9" type="ORF">F8144_11875</name>
</gene>
<dbReference type="GO" id="GO:0016740">
    <property type="term" value="F:transferase activity"/>
    <property type="evidence" value="ECO:0007669"/>
    <property type="project" value="UniProtKB-KW"/>
</dbReference>
<keyword evidence="3 6" id="KW-0133">Cell shape</keyword>
<feature type="active site" description="Nucleophile" evidence="6">
    <location>
        <position position="320"/>
    </location>
</feature>
<dbReference type="GO" id="GO:0071555">
    <property type="term" value="P:cell wall organization"/>
    <property type="evidence" value="ECO:0007669"/>
    <property type="project" value="UniProtKB-UniRule"/>
</dbReference>
<accession>A0A7J5DJD8</accession>
<evidence type="ECO:0000313" key="10">
    <source>
        <dbReference type="Proteomes" id="UP000442990"/>
    </source>
</evidence>
<feature type="compositionally biased region" description="Gly residues" evidence="7">
    <location>
        <begin position="28"/>
        <end position="89"/>
    </location>
</feature>
<evidence type="ECO:0000256" key="7">
    <source>
        <dbReference type="SAM" id="MobiDB-lite"/>
    </source>
</evidence>
<dbReference type="Gene3D" id="2.40.440.10">
    <property type="entry name" value="L,D-transpeptidase catalytic domain-like"/>
    <property type="match status" value="1"/>
</dbReference>
<dbReference type="UniPathway" id="UPA00219"/>
<dbReference type="Pfam" id="PF01471">
    <property type="entry name" value="PG_binding_1"/>
    <property type="match status" value="1"/>
</dbReference>
<dbReference type="PANTHER" id="PTHR30582:SF33">
    <property type="entry name" value="EXPORTED PROTEIN"/>
    <property type="match status" value="1"/>
</dbReference>
<dbReference type="GO" id="GO:0005576">
    <property type="term" value="C:extracellular region"/>
    <property type="evidence" value="ECO:0007669"/>
    <property type="project" value="TreeGrafter"/>
</dbReference>
<keyword evidence="5 6" id="KW-0961">Cell wall biogenesis/degradation</keyword>
<dbReference type="GO" id="GO:0008360">
    <property type="term" value="P:regulation of cell shape"/>
    <property type="evidence" value="ECO:0007669"/>
    <property type="project" value="UniProtKB-UniRule"/>
</dbReference>
<proteinExistence type="predicted"/>
<dbReference type="AlphaFoldDB" id="A0A7J5DJD8"/>
<reference evidence="9 10" key="1">
    <citation type="submission" date="2019-09" db="EMBL/GenBank/DDBJ databases">
        <title>Isolation and identification of active actinomycetes.</title>
        <authorList>
            <person name="Yu Z."/>
            <person name="Han C."/>
            <person name="Yu B."/>
        </authorList>
    </citation>
    <scope>NUCLEOTIDE SEQUENCE [LARGE SCALE GENOMIC DNA]</scope>
    <source>
        <strain evidence="9 10">NEAU-H2</strain>
    </source>
</reference>
<evidence type="ECO:0000256" key="1">
    <source>
        <dbReference type="ARBA" id="ARBA00004752"/>
    </source>
</evidence>
<keyword evidence="2" id="KW-0808">Transferase</keyword>
<feature type="compositionally biased region" description="Gly residues" evidence="7">
    <location>
        <begin position="8"/>
        <end position="17"/>
    </location>
</feature>
<dbReference type="SUPFAM" id="SSF141523">
    <property type="entry name" value="L,D-transpeptidase catalytic domain-like"/>
    <property type="match status" value="1"/>
</dbReference>
<organism evidence="9 10">
    <name type="scientific">Streptomyces triticiradicis</name>
    <dbReference type="NCBI Taxonomy" id="2651189"/>
    <lineage>
        <taxon>Bacteria</taxon>
        <taxon>Bacillati</taxon>
        <taxon>Actinomycetota</taxon>
        <taxon>Actinomycetes</taxon>
        <taxon>Kitasatosporales</taxon>
        <taxon>Streptomycetaceae</taxon>
        <taxon>Streptomyces</taxon>
    </lineage>
</organism>
<dbReference type="Pfam" id="PF03734">
    <property type="entry name" value="YkuD"/>
    <property type="match status" value="1"/>
</dbReference>
<feature type="active site" description="Proton donor/acceptor" evidence="6">
    <location>
        <position position="305"/>
    </location>
</feature>
<dbReference type="SUPFAM" id="SSF47090">
    <property type="entry name" value="PGBD-like"/>
    <property type="match status" value="1"/>
</dbReference>
<dbReference type="Proteomes" id="UP000442990">
    <property type="component" value="Unassembled WGS sequence"/>
</dbReference>
<dbReference type="InterPro" id="IPR036366">
    <property type="entry name" value="PGBDSf"/>
</dbReference>
<name>A0A7J5DJD8_9ACTN</name>
<feature type="compositionally biased region" description="Gly residues" evidence="7">
    <location>
        <begin position="97"/>
        <end position="141"/>
    </location>
</feature>
<dbReference type="PANTHER" id="PTHR30582">
    <property type="entry name" value="L,D-TRANSPEPTIDASE"/>
    <property type="match status" value="1"/>
</dbReference>
<dbReference type="EMBL" id="WBKG01000007">
    <property type="protein sequence ID" value="KAB1988788.1"/>
    <property type="molecule type" value="Genomic_DNA"/>
</dbReference>
<sequence length="350" mass="35223">MDTPVGFGRVGPGGAGAGRVTSGRVGHGRIGSGRAGAGPGGPGRVGLGPGESGRVGAGRVGSGRGGPGRSGAGWGGPGAGGSGRGGSGVGATASGTSGRGGSGVGESGSGGGVPGASGRGGAGRSGAGRSGAGRSGAGVGGSSSAVVAGGRSGAVCGGRGGRYQRQVERWLKLRADGKQSAADCRAIRAFQRKHGIEPATGTAGAATWARMRMLSAHGSPGTRAPRGCPARSYRVACVDLDRQRTWVQQRGRILFGPVPMRSGGVRHPTRTGWFRIFWRHRHHWSTLYGSPMPYAQFFSGGQAFHAVRGSIRTVGGSMGCVNLRPADARGLWKVLRTGDRVYVWGRRPRR</sequence>
<evidence type="ECO:0000256" key="6">
    <source>
        <dbReference type="PROSITE-ProRule" id="PRU01373"/>
    </source>
</evidence>
<evidence type="ECO:0000313" key="9">
    <source>
        <dbReference type="EMBL" id="KAB1988788.1"/>
    </source>
</evidence>
<keyword evidence="10" id="KW-1185">Reference proteome</keyword>